<dbReference type="InterPro" id="IPR002559">
    <property type="entry name" value="Transposase_11"/>
</dbReference>
<sequence>MRLVDGTAISAPGGGSAEWRLHMGYDPHICQFTDFELTDSRDAERLDRFAQTADEIRIADRGFGSRPECIRSLAFGEADYIVRVHWRGLRWLTAEGMRFDMMGFLRGLDCGKNGETTVMIGNSGNKKAGAPFPARLIAVSLPPEKALISKTRLLSENRRKGRVVQAETLEAAGHVLLLTSLPEDEYSAEQVADCYRLRWQIELAFKRLKSLLHLDALRAKEPELAKAWIFANLLAAFLIDDIIQPSLDFPPEVPDPKRRTNSLWRITKMVIWSLQVAIRGTVSLTAYKTQLKNARHRLNEAPRRRILQMVQPLS</sequence>
<dbReference type="PANTHER" id="PTHR33258:SF1">
    <property type="entry name" value="TRANSPOSASE INSL FOR INSERTION SEQUENCE ELEMENT IS186A-RELATED"/>
    <property type="match status" value="1"/>
</dbReference>
<dbReference type="GO" id="GO:0004803">
    <property type="term" value="F:transposase activity"/>
    <property type="evidence" value="ECO:0007669"/>
    <property type="project" value="InterPro"/>
</dbReference>
<dbReference type="GO" id="GO:0006313">
    <property type="term" value="P:DNA transposition"/>
    <property type="evidence" value="ECO:0007669"/>
    <property type="project" value="InterPro"/>
</dbReference>
<gene>
    <name evidence="2" type="ORF">NCTC9081_02275</name>
</gene>
<dbReference type="Gene3D" id="3.90.350.10">
    <property type="entry name" value="Transposase Inhibitor Protein From Tn5, Chain A, domain 1"/>
    <property type="match status" value="1"/>
</dbReference>
<organism evidence="2 3">
    <name type="scientific">Escherichia coli</name>
    <dbReference type="NCBI Taxonomy" id="562"/>
    <lineage>
        <taxon>Bacteria</taxon>
        <taxon>Pseudomonadati</taxon>
        <taxon>Pseudomonadota</taxon>
        <taxon>Gammaproteobacteria</taxon>
        <taxon>Enterobacterales</taxon>
        <taxon>Enterobacteriaceae</taxon>
        <taxon>Escherichia</taxon>
    </lineage>
</organism>
<proteinExistence type="predicted"/>
<name>A0A376VYL0_ECOLX</name>
<dbReference type="Proteomes" id="UP000254716">
    <property type="component" value="Unassembled WGS sequence"/>
</dbReference>
<evidence type="ECO:0000259" key="1">
    <source>
        <dbReference type="Pfam" id="PF01609"/>
    </source>
</evidence>
<reference evidence="2 3" key="1">
    <citation type="submission" date="2018-06" db="EMBL/GenBank/DDBJ databases">
        <authorList>
            <consortium name="Pathogen Informatics"/>
            <person name="Doyle S."/>
        </authorList>
    </citation>
    <scope>NUCLEOTIDE SEQUENCE [LARGE SCALE GENOMIC DNA]</scope>
    <source>
        <strain evidence="2 3">NCTC9081</strain>
    </source>
</reference>
<dbReference type="AlphaFoldDB" id="A0A376VYL0"/>
<feature type="domain" description="Transposase IS4-like" evidence="1">
    <location>
        <begin position="3"/>
        <end position="238"/>
    </location>
</feature>
<dbReference type="Pfam" id="PF01609">
    <property type="entry name" value="DDE_Tnp_1"/>
    <property type="match status" value="1"/>
</dbReference>
<dbReference type="InterPro" id="IPR012337">
    <property type="entry name" value="RNaseH-like_sf"/>
</dbReference>
<dbReference type="PANTHER" id="PTHR33258">
    <property type="entry name" value="TRANSPOSASE INSL FOR INSERTION SEQUENCE ELEMENT IS186A-RELATED"/>
    <property type="match status" value="1"/>
</dbReference>
<protein>
    <submittedName>
        <fullName evidence="2">IS186, transposase</fullName>
    </submittedName>
</protein>
<evidence type="ECO:0000313" key="3">
    <source>
        <dbReference type="Proteomes" id="UP000254716"/>
    </source>
</evidence>
<accession>A0A376VYL0</accession>
<evidence type="ECO:0000313" key="2">
    <source>
        <dbReference type="EMBL" id="STJ16866.1"/>
    </source>
</evidence>
<dbReference type="EMBL" id="UGCV01000008">
    <property type="protein sequence ID" value="STJ16866.1"/>
    <property type="molecule type" value="Genomic_DNA"/>
</dbReference>
<dbReference type="SUPFAM" id="SSF53098">
    <property type="entry name" value="Ribonuclease H-like"/>
    <property type="match status" value="1"/>
</dbReference>
<dbReference type="GO" id="GO:0003677">
    <property type="term" value="F:DNA binding"/>
    <property type="evidence" value="ECO:0007669"/>
    <property type="project" value="InterPro"/>
</dbReference>